<dbReference type="SUPFAM" id="SSF51445">
    <property type="entry name" value="(Trans)glycosidases"/>
    <property type="match status" value="1"/>
</dbReference>
<keyword evidence="4" id="KW-0326">Glycosidase</keyword>
<evidence type="ECO:0000259" key="6">
    <source>
        <dbReference type="Pfam" id="PF16875"/>
    </source>
</evidence>
<comment type="caution">
    <text evidence="7">The sequence shown here is derived from an EMBL/GenBank/DDBJ whole genome shotgun (WGS) entry which is preliminary data.</text>
</comment>
<dbReference type="PRINTS" id="PR00743">
    <property type="entry name" value="GLHYDRLASE36"/>
</dbReference>
<dbReference type="CDD" id="cd14791">
    <property type="entry name" value="GH36"/>
    <property type="match status" value="1"/>
</dbReference>
<evidence type="ECO:0000256" key="1">
    <source>
        <dbReference type="ARBA" id="ARBA00001255"/>
    </source>
</evidence>
<reference evidence="7 8" key="1">
    <citation type="submission" date="2021-01" db="EMBL/GenBank/DDBJ databases">
        <title>Whole genome shotgun sequence of Microbispora corallina NBRC 16416.</title>
        <authorList>
            <person name="Komaki H."/>
            <person name="Tamura T."/>
        </authorList>
    </citation>
    <scope>NUCLEOTIDE SEQUENCE [LARGE SCALE GENOMIC DNA]</scope>
    <source>
        <strain evidence="7 8">NBRC 16416</strain>
    </source>
</reference>
<dbReference type="EMBL" id="BOOC01000011">
    <property type="protein sequence ID" value="GIH39796.1"/>
    <property type="molecule type" value="Genomic_DNA"/>
</dbReference>
<gene>
    <name evidence="7" type="primary">galA_1</name>
    <name evidence="7" type="ORF">Mco01_27960</name>
</gene>
<name>A0ABQ4FYC2_9ACTN</name>
<evidence type="ECO:0000256" key="5">
    <source>
        <dbReference type="SAM" id="MobiDB-lite"/>
    </source>
</evidence>
<feature type="region of interest" description="Disordered" evidence="5">
    <location>
        <begin position="667"/>
        <end position="693"/>
    </location>
</feature>
<dbReference type="InterPro" id="IPR013785">
    <property type="entry name" value="Aldolase_TIM"/>
</dbReference>
<dbReference type="Gene3D" id="2.70.98.60">
    <property type="entry name" value="alpha-galactosidase from lactobacil brevis"/>
    <property type="match status" value="1"/>
</dbReference>
<dbReference type="InterPro" id="IPR017853">
    <property type="entry name" value="GH"/>
</dbReference>
<accession>A0ABQ4FYC2</accession>
<dbReference type="InterPro" id="IPR031704">
    <property type="entry name" value="Glyco_hydro_36_N"/>
</dbReference>
<dbReference type="RefSeq" id="WP_204057294.1">
    <property type="nucleotide sequence ID" value="NZ_BAAAGP010000011.1"/>
</dbReference>
<feature type="compositionally biased region" description="Gly residues" evidence="5">
    <location>
        <begin position="675"/>
        <end position="684"/>
    </location>
</feature>
<dbReference type="Pfam" id="PF02065">
    <property type="entry name" value="Melibiase"/>
    <property type="match status" value="1"/>
</dbReference>
<evidence type="ECO:0000256" key="2">
    <source>
        <dbReference type="ARBA" id="ARBA00012755"/>
    </source>
</evidence>
<proteinExistence type="predicted"/>
<dbReference type="PROSITE" id="PS00512">
    <property type="entry name" value="ALPHA_GALACTOSIDASE"/>
    <property type="match status" value="1"/>
</dbReference>
<comment type="catalytic activity">
    <reaction evidence="1">
        <text>Hydrolysis of terminal, non-reducing alpha-D-galactose residues in alpha-D-galactosides, including galactose oligosaccharides, galactomannans and galactolipids.</text>
        <dbReference type="EC" id="3.2.1.22"/>
    </reaction>
</comment>
<dbReference type="PANTHER" id="PTHR43053">
    <property type="entry name" value="GLYCOSIDASE FAMILY 31"/>
    <property type="match status" value="1"/>
</dbReference>
<dbReference type="EC" id="3.2.1.22" evidence="2"/>
<dbReference type="InterPro" id="IPR050985">
    <property type="entry name" value="Alpha-glycosidase_related"/>
</dbReference>
<evidence type="ECO:0000256" key="4">
    <source>
        <dbReference type="ARBA" id="ARBA00023295"/>
    </source>
</evidence>
<dbReference type="InterPro" id="IPR038417">
    <property type="entry name" value="Alpga-gal_N_sf"/>
</dbReference>
<feature type="domain" description="Glycosyl hydrolase family 36 N-terminal" evidence="6">
    <location>
        <begin position="39"/>
        <end position="271"/>
    </location>
</feature>
<keyword evidence="8" id="KW-1185">Reference proteome</keyword>
<dbReference type="InterPro" id="IPR000111">
    <property type="entry name" value="Glyco_hydro_27/36_CS"/>
</dbReference>
<dbReference type="Gene3D" id="3.20.20.70">
    <property type="entry name" value="Aldolase class I"/>
    <property type="match status" value="1"/>
</dbReference>
<evidence type="ECO:0000256" key="3">
    <source>
        <dbReference type="ARBA" id="ARBA00022801"/>
    </source>
</evidence>
<dbReference type="Pfam" id="PF16875">
    <property type="entry name" value="Glyco_hydro_36N"/>
    <property type="match status" value="1"/>
</dbReference>
<protein>
    <recommendedName>
        <fullName evidence="2">alpha-galactosidase</fullName>
        <ecNumber evidence="2">3.2.1.22</ecNumber>
    </recommendedName>
</protein>
<keyword evidence="3" id="KW-0378">Hydrolase</keyword>
<dbReference type="PANTHER" id="PTHR43053:SF3">
    <property type="entry name" value="ALPHA-GALACTOSIDASE C-RELATED"/>
    <property type="match status" value="1"/>
</dbReference>
<sequence length="720" mass="77647">MTDTTTGPAGPAAGTRWTLRTATTVYQVRLAPGGGWAELAYWGPALDDPPVPGPLEYAGPTPYSTPADAAACEYAPLGVRHFAQLDLVAERPAPGGEGLRGTVWQHTGDELTDKDGGTELRVHFADDLQRLTATLCYRVHPGHDVVERWAEIGNQGDTPLRLERVRSAGFTVPTPGGALVHHLHGRWAQEFQAGRVELRHGRFTLESRLGLTGLSHSPWVAVQPLAEPDGPTWSAALAWSGSWTIDVDADAAAGTTRVGLGRLPNEAAIVLAPGETLATPPACGLYSGDGLQGVARAWHAYQRTLRRPVTPPVVYNSWFATGFDVRADRQLELARTAAAIGVETFVVDDGWFTGRDDDRGGLGDWEPDPAKFPGGFAEFVAGVRALGLGFGLWIEPEGVSPRSRLFAEHPDWVYRIPGRPMTTIRNQYVLDLGRDDAAAWVWETVDGLLRRYDITYLKWDMNRPMTERGPGPDRDGRHVANFHRILERLRRDHPHVVVEGCAAGGGRVDLATAARCDVLWPSDNTGPLDRLAVQDGFLHGYAPHLMSSWVTDDPGLFDTAPRSLAFRFAVAMSGALGIGADIGAWGEAERAEAARWVALYRSIRHVIRDGEVHRHGDPSLPVYAVEYALEDTVVLLAWRTGPARGSGTHTGRPVRVRLRGVDPAAAYRRRDDGGAHSGGHGGGQGRRDGGRHGGAALAAAGLVPLPDDAADAAVIVLDRE</sequence>
<evidence type="ECO:0000313" key="7">
    <source>
        <dbReference type="EMBL" id="GIH39796.1"/>
    </source>
</evidence>
<dbReference type="InterPro" id="IPR002252">
    <property type="entry name" value="Glyco_hydro_36"/>
</dbReference>
<evidence type="ECO:0000313" key="8">
    <source>
        <dbReference type="Proteomes" id="UP000603904"/>
    </source>
</evidence>
<organism evidence="7 8">
    <name type="scientific">Microbispora corallina</name>
    <dbReference type="NCBI Taxonomy" id="83302"/>
    <lineage>
        <taxon>Bacteria</taxon>
        <taxon>Bacillati</taxon>
        <taxon>Actinomycetota</taxon>
        <taxon>Actinomycetes</taxon>
        <taxon>Streptosporangiales</taxon>
        <taxon>Streptosporangiaceae</taxon>
        <taxon>Microbispora</taxon>
    </lineage>
</organism>
<dbReference type="Proteomes" id="UP000603904">
    <property type="component" value="Unassembled WGS sequence"/>
</dbReference>